<dbReference type="STRING" id="980561.A1359_03175"/>
<evidence type="ECO:0000313" key="2">
    <source>
        <dbReference type="Proteomes" id="UP000078476"/>
    </source>
</evidence>
<dbReference type="AlphaFoldDB" id="A0A177NR70"/>
<keyword evidence="2" id="KW-1185">Reference proteome</keyword>
<accession>A0A177NR70</accession>
<dbReference type="EMBL" id="LUUI01000044">
    <property type="protein sequence ID" value="OAI20475.1"/>
    <property type="molecule type" value="Genomic_DNA"/>
</dbReference>
<dbReference type="Proteomes" id="UP000078476">
    <property type="component" value="Unassembled WGS sequence"/>
</dbReference>
<name>A0A177NR70_9GAMM</name>
<comment type="caution">
    <text evidence="1">The sequence shown here is derived from an EMBL/GenBank/DDBJ whole genome shotgun (WGS) entry which is preliminary data.</text>
</comment>
<sequence>MFVDDTTVPVHSPAFHDHVALQFNVSATQFSILEALVFQVRRQPKNLLAHLRRIYFCFQNALSEPLYAALLDLLIVLDDKGLDLSQRLIQGSRTQLDSTQLALLNNPKKSSQQAKSVRFSLFTLGLIGSPVLLDVKQKVQEQQDYLTLANDFIEFSQLEEAMMVLETGLVKQPARQDLQTAVLQLYKATHNQDRFQNQYEALSGSGVTLVEDWQLVAEFFSGKAS</sequence>
<gene>
    <name evidence="1" type="ORF">A1359_03175</name>
</gene>
<evidence type="ECO:0000313" key="1">
    <source>
        <dbReference type="EMBL" id="OAI20475.1"/>
    </source>
</evidence>
<organism evidence="1 2">
    <name type="scientific">Methylomonas lenta</name>
    <dbReference type="NCBI Taxonomy" id="980561"/>
    <lineage>
        <taxon>Bacteria</taxon>
        <taxon>Pseudomonadati</taxon>
        <taxon>Pseudomonadota</taxon>
        <taxon>Gammaproteobacteria</taxon>
        <taxon>Methylococcales</taxon>
        <taxon>Methylococcaceae</taxon>
        <taxon>Methylomonas</taxon>
    </lineage>
</organism>
<protein>
    <submittedName>
        <fullName evidence="1">Uncharacterized protein</fullName>
    </submittedName>
</protein>
<reference evidence="1 2" key="1">
    <citation type="submission" date="2016-03" db="EMBL/GenBank/DDBJ databases">
        <authorList>
            <person name="Ploux O."/>
        </authorList>
    </citation>
    <scope>NUCLEOTIDE SEQUENCE [LARGE SCALE GENOMIC DNA]</scope>
    <source>
        <strain evidence="1 2">R-45370</strain>
    </source>
</reference>
<proteinExistence type="predicted"/>